<organism evidence="2 3">
    <name type="scientific">Actibacterium naphthalenivorans</name>
    <dbReference type="NCBI Taxonomy" id="1614693"/>
    <lineage>
        <taxon>Bacteria</taxon>
        <taxon>Pseudomonadati</taxon>
        <taxon>Pseudomonadota</taxon>
        <taxon>Alphaproteobacteria</taxon>
        <taxon>Rhodobacterales</taxon>
        <taxon>Roseobacteraceae</taxon>
        <taxon>Actibacterium</taxon>
    </lineage>
</organism>
<reference evidence="2 3" key="1">
    <citation type="submission" date="2020-08" db="EMBL/GenBank/DDBJ databases">
        <title>Genomic Encyclopedia of Type Strains, Phase IV (KMG-IV): sequencing the most valuable type-strain genomes for metagenomic binning, comparative biology and taxonomic classification.</title>
        <authorList>
            <person name="Goeker M."/>
        </authorList>
    </citation>
    <scope>NUCLEOTIDE SEQUENCE [LARGE SCALE GENOMIC DNA]</scope>
    <source>
        <strain evidence="2 3">DSM 105040</strain>
    </source>
</reference>
<dbReference type="SUPFAM" id="SSF52317">
    <property type="entry name" value="Class I glutamine amidotransferase-like"/>
    <property type="match status" value="1"/>
</dbReference>
<dbReference type="Gene3D" id="3.40.50.880">
    <property type="match status" value="1"/>
</dbReference>
<sequence length="284" mass="31219">MGRNRRKPDARGLTAPRRRIDAAPAIGHQTRVRNQPGPPMKPFLILQLRPEAEASDDEYAALLRKGGLTAARTRRILLDRDPIPKDLHLEDYSGVIIGGGPGCVSDPPEKKSPVEKRIEEAVLGLMPAITAADFPLMGCCYGIGVLGHHLGAAVTKERFSEPVGTADCRQTAEGAADPLLQGLPDRFDAFVGHKEALQTLPTGCAHLLSSPTCPYQMIRFGRNVYATQFHPEADSEGFALRIRIYRNKGYFAPEEADSLIAMCHAADVQMPERILRNFVKTYQR</sequence>
<proteinExistence type="predicted"/>
<dbReference type="PROSITE" id="PS51273">
    <property type="entry name" value="GATASE_TYPE_1"/>
    <property type="match status" value="1"/>
</dbReference>
<protein>
    <submittedName>
        <fullName evidence="2">GMP synthase (Glutamine-hydrolyzing)</fullName>
        <ecNumber evidence="2">6.3.5.2</ecNumber>
    </submittedName>
</protein>
<dbReference type="InterPro" id="IPR017926">
    <property type="entry name" value="GATASE"/>
</dbReference>
<dbReference type="InterPro" id="IPR044992">
    <property type="entry name" value="ChyE-like"/>
</dbReference>
<evidence type="ECO:0000313" key="3">
    <source>
        <dbReference type="Proteomes" id="UP000585681"/>
    </source>
</evidence>
<feature type="domain" description="Glutamine amidotransferase" evidence="1">
    <location>
        <begin position="86"/>
        <end position="236"/>
    </location>
</feature>
<evidence type="ECO:0000259" key="1">
    <source>
        <dbReference type="Pfam" id="PF00117"/>
    </source>
</evidence>
<dbReference type="CDD" id="cd01741">
    <property type="entry name" value="GATase1_1"/>
    <property type="match status" value="1"/>
</dbReference>
<dbReference type="InterPro" id="IPR029062">
    <property type="entry name" value="Class_I_gatase-like"/>
</dbReference>
<name>A0A840CAM6_9RHOB</name>
<gene>
    <name evidence="2" type="ORF">GGR17_000200</name>
</gene>
<dbReference type="Proteomes" id="UP000585681">
    <property type="component" value="Unassembled WGS sequence"/>
</dbReference>
<keyword evidence="3" id="KW-1185">Reference proteome</keyword>
<evidence type="ECO:0000313" key="2">
    <source>
        <dbReference type="EMBL" id="MBB4020409.1"/>
    </source>
</evidence>
<dbReference type="PANTHER" id="PTHR42695">
    <property type="entry name" value="GLUTAMINE AMIDOTRANSFERASE YLR126C-RELATED"/>
    <property type="match status" value="1"/>
</dbReference>
<accession>A0A840CAM6</accession>
<dbReference type="EC" id="6.3.5.2" evidence="2"/>
<keyword evidence="2" id="KW-0436">Ligase</keyword>
<dbReference type="PANTHER" id="PTHR42695:SF5">
    <property type="entry name" value="GLUTAMINE AMIDOTRANSFERASE YLR126C-RELATED"/>
    <property type="match status" value="1"/>
</dbReference>
<dbReference type="NCBIfam" id="NF005743">
    <property type="entry name" value="PRK07567.1"/>
    <property type="match status" value="1"/>
</dbReference>
<dbReference type="AlphaFoldDB" id="A0A840CAM6"/>
<dbReference type="GO" id="GO:0003922">
    <property type="term" value="F:GMP synthase (glutamine-hydrolyzing) activity"/>
    <property type="evidence" value="ECO:0007669"/>
    <property type="project" value="UniProtKB-EC"/>
</dbReference>
<dbReference type="GO" id="GO:0005829">
    <property type="term" value="C:cytosol"/>
    <property type="evidence" value="ECO:0007669"/>
    <property type="project" value="TreeGrafter"/>
</dbReference>
<dbReference type="Pfam" id="PF00117">
    <property type="entry name" value="GATase"/>
    <property type="match status" value="1"/>
</dbReference>
<dbReference type="EMBL" id="JACIEQ010000001">
    <property type="protein sequence ID" value="MBB4020409.1"/>
    <property type="molecule type" value="Genomic_DNA"/>
</dbReference>
<comment type="caution">
    <text evidence="2">The sequence shown here is derived from an EMBL/GenBank/DDBJ whole genome shotgun (WGS) entry which is preliminary data.</text>
</comment>